<keyword evidence="2" id="KW-1185">Reference proteome</keyword>
<evidence type="ECO:0000313" key="2">
    <source>
        <dbReference type="Proteomes" id="UP000475117"/>
    </source>
</evidence>
<dbReference type="RefSeq" id="WP_164364986.1">
    <property type="nucleotide sequence ID" value="NZ_CP066776.1"/>
</dbReference>
<sequence>MSDTSIAPSHDLRDFPDWFDPALVKDLRRGLKMRGFTATYLCLILALTLLLGGAILFDSGESVMNAVWFPVALTLMLIQPMRGTNAIVEERKLETLPLIQLTRLNAFRILFGKWMALAFQTFLITVSLLPYMVLGHFLGGFEFAQNVLLLLLLTVFSLVLTAVTVALSVVTLVVVRTLATIGIFLFTFQFTVMGISGSMIMGSSGFLEPQTLLISLGVSTFIGAFLIYYLLSAGASQIALPGTENHSTRRRVIAFLVVGLICAAGVVIDNVTVAFEEAFLLIPLFFVGAVTTIDCLVDPAGTSIRTARQFAKRSKLGVVLAPGWPFGWAFAALMTVLVVIITAVLTSDLRAGVPDFDDEAWGFLLAAIAAIFVPGALAVLLPKARQFPFNYYLLSQVVVAATAALIGILAGITDVEGLLALNPYTNMVLAGGSGGDTAVSIVASCIHLGIAATIFVIVGAGFREKFRKQLADARALPESEA</sequence>
<reference evidence="1 2" key="1">
    <citation type="submission" date="2020-12" db="EMBL/GenBank/DDBJ databases">
        <title>Sulforoseuscoccus oceanibium gen. nov., sp. nov., a representative of the phylum Verrucomicrobia with special cytoplasmic membrane, and proposal of Sulforoseuscoccusaceae fam. nov.</title>
        <authorList>
            <person name="Xi F."/>
        </authorList>
    </citation>
    <scope>NUCLEOTIDE SEQUENCE [LARGE SCALE GENOMIC DNA]</scope>
    <source>
        <strain evidence="1 2">T37</strain>
    </source>
</reference>
<organism evidence="1 2">
    <name type="scientific">Sulfuriroseicoccus oceanibius</name>
    <dbReference type="NCBI Taxonomy" id="2707525"/>
    <lineage>
        <taxon>Bacteria</taxon>
        <taxon>Pseudomonadati</taxon>
        <taxon>Verrucomicrobiota</taxon>
        <taxon>Verrucomicrobiia</taxon>
        <taxon>Verrucomicrobiales</taxon>
        <taxon>Verrucomicrobiaceae</taxon>
        <taxon>Sulfuriroseicoccus</taxon>
    </lineage>
</organism>
<name>A0A6B3LCQ7_9BACT</name>
<gene>
    <name evidence="1" type="ORF">G3M56_000545</name>
</gene>
<protein>
    <submittedName>
        <fullName evidence="1">Uncharacterized protein</fullName>
    </submittedName>
</protein>
<dbReference type="AlphaFoldDB" id="A0A6B3LCQ7"/>
<accession>A0A6B3LCQ7</accession>
<dbReference type="EMBL" id="CP066776">
    <property type="protein sequence ID" value="QQL45111.1"/>
    <property type="molecule type" value="Genomic_DNA"/>
</dbReference>
<evidence type="ECO:0000313" key="1">
    <source>
        <dbReference type="EMBL" id="QQL45111.1"/>
    </source>
</evidence>
<proteinExistence type="predicted"/>
<dbReference type="KEGG" id="soa:G3M56_000545"/>
<dbReference type="Proteomes" id="UP000475117">
    <property type="component" value="Chromosome"/>
</dbReference>